<reference evidence="1" key="1">
    <citation type="submission" date="2019-11" db="UniProtKB">
        <authorList>
            <consortium name="WormBaseParasite"/>
        </authorList>
    </citation>
    <scope>IDENTIFICATION</scope>
</reference>
<accession>A0A5K3FT41</accession>
<name>A0A5K3FT41_MESCO</name>
<dbReference type="AlphaFoldDB" id="A0A5K3FT41"/>
<dbReference type="WBParaSite" id="MCU_010313-RA">
    <property type="protein sequence ID" value="MCU_010313-RA"/>
    <property type="gene ID" value="MCU_010313"/>
</dbReference>
<evidence type="ECO:0000313" key="1">
    <source>
        <dbReference type="WBParaSite" id="MCU_010313-RA"/>
    </source>
</evidence>
<protein>
    <submittedName>
        <fullName evidence="1">Transposase</fullName>
    </submittedName>
</protein>
<sequence length="55" mass="6053">MDEMQYIMSGVASVADSDGRARVFYCVVESSRRHVGPPGRRQSCVSLCSNGMRGR</sequence>
<proteinExistence type="predicted"/>
<organism evidence="1">
    <name type="scientific">Mesocestoides corti</name>
    <name type="common">Flatworm</name>
    <dbReference type="NCBI Taxonomy" id="53468"/>
    <lineage>
        <taxon>Eukaryota</taxon>
        <taxon>Metazoa</taxon>
        <taxon>Spiralia</taxon>
        <taxon>Lophotrochozoa</taxon>
        <taxon>Platyhelminthes</taxon>
        <taxon>Cestoda</taxon>
        <taxon>Eucestoda</taxon>
        <taxon>Cyclophyllidea</taxon>
        <taxon>Mesocestoididae</taxon>
        <taxon>Mesocestoides</taxon>
    </lineage>
</organism>